<evidence type="ECO:0000256" key="2">
    <source>
        <dbReference type="ARBA" id="ARBA00023012"/>
    </source>
</evidence>
<dbReference type="SUPFAM" id="SSF52172">
    <property type="entry name" value="CheY-like"/>
    <property type="match status" value="1"/>
</dbReference>
<evidence type="ECO:0000256" key="7">
    <source>
        <dbReference type="PROSITE-ProRule" id="PRU01091"/>
    </source>
</evidence>
<feature type="DNA-binding region" description="OmpR/PhoB-type" evidence="7">
    <location>
        <begin position="129"/>
        <end position="229"/>
    </location>
</feature>
<keyword evidence="4 7" id="KW-0238">DNA-binding</keyword>
<keyword evidence="5" id="KW-0804">Transcription</keyword>
<feature type="domain" description="OmpR/PhoB-type" evidence="9">
    <location>
        <begin position="129"/>
        <end position="229"/>
    </location>
</feature>
<evidence type="ECO:0000256" key="5">
    <source>
        <dbReference type="ARBA" id="ARBA00023163"/>
    </source>
</evidence>
<dbReference type="Gene3D" id="6.10.250.690">
    <property type="match status" value="1"/>
</dbReference>
<dbReference type="Pfam" id="PF00486">
    <property type="entry name" value="Trans_reg_C"/>
    <property type="match status" value="1"/>
</dbReference>
<evidence type="ECO:0000313" key="10">
    <source>
        <dbReference type="EMBL" id="MFB9951892.1"/>
    </source>
</evidence>
<dbReference type="Proteomes" id="UP001589692">
    <property type="component" value="Unassembled WGS sequence"/>
</dbReference>
<evidence type="ECO:0000256" key="3">
    <source>
        <dbReference type="ARBA" id="ARBA00023015"/>
    </source>
</evidence>
<proteinExistence type="predicted"/>
<dbReference type="InterPro" id="IPR001789">
    <property type="entry name" value="Sig_transdc_resp-reg_receiver"/>
</dbReference>
<accession>A0ABV6APV7</accession>
<name>A0ABV6APV7_9HYPH</name>
<evidence type="ECO:0000259" key="9">
    <source>
        <dbReference type="PROSITE" id="PS51755"/>
    </source>
</evidence>
<dbReference type="RefSeq" id="WP_377264713.1">
    <property type="nucleotide sequence ID" value="NZ_JBHMAA010000029.1"/>
</dbReference>
<dbReference type="SUPFAM" id="SSF46894">
    <property type="entry name" value="C-terminal effector domain of the bipartite response regulators"/>
    <property type="match status" value="1"/>
</dbReference>
<reference evidence="10 11" key="1">
    <citation type="submission" date="2024-09" db="EMBL/GenBank/DDBJ databases">
        <authorList>
            <person name="Sun Q."/>
            <person name="Mori K."/>
        </authorList>
    </citation>
    <scope>NUCLEOTIDE SEQUENCE [LARGE SCALE GENOMIC DNA]</scope>
    <source>
        <strain evidence="10 11">TBRC 4938</strain>
    </source>
</reference>
<evidence type="ECO:0000256" key="1">
    <source>
        <dbReference type="ARBA" id="ARBA00022553"/>
    </source>
</evidence>
<dbReference type="Gene3D" id="1.10.10.10">
    <property type="entry name" value="Winged helix-like DNA-binding domain superfamily/Winged helix DNA-binding domain"/>
    <property type="match status" value="1"/>
</dbReference>
<dbReference type="PROSITE" id="PS51755">
    <property type="entry name" value="OMPR_PHOB"/>
    <property type="match status" value="1"/>
</dbReference>
<keyword evidence="3" id="KW-0805">Transcription regulation</keyword>
<sequence length="241" mass="27785">MKNILIVDDDVSVRRMLGDYLSQHAFRINAVENSAQMARQLTVEAPDLVIVDMNLGQEDGLQIVRNLSAKRDIPIIIISGDRLDEDDKVNGLEVGASDYITKPFAMREFLARVRAVLRERPDRRAQSGYKVYTFDGWRVSTRNRQLRTAEGEEVKLTINEFNLLVAFLEAPRQVLSREQLLLATRVHDQEIYDRSVDVLILRLRRKLEIEASAPRFIKTERGLGYIFDTDVDTEILRVRTQ</sequence>
<evidence type="ECO:0000313" key="11">
    <source>
        <dbReference type="Proteomes" id="UP001589692"/>
    </source>
</evidence>
<dbReference type="PROSITE" id="PS50110">
    <property type="entry name" value="RESPONSE_REGULATORY"/>
    <property type="match status" value="1"/>
</dbReference>
<feature type="modified residue" description="4-aspartylphosphate" evidence="6">
    <location>
        <position position="52"/>
    </location>
</feature>
<keyword evidence="1 6" id="KW-0597">Phosphoprotein</keyword>
<gene>
    <name evidence="10" type="ORF">ACFFP0_23840</name>
</gene>
<evidence type="ECO:0000259" key="8">
    <source>
        <dbReference type="PROSITE" id="PS50110"/>
    </source>
</evidence>
<protein>
    <submittedName>
        <fullName evidence="10">Response regulator</fullName>
    </submittedName>
</protein>
<dbReference type="PANTHER" id="PTHR48111:SF4">
    <property type="entry name" value="DNA-BINDING DUAL TRANSCRIPTIONAL REGULATOR OMPR"/>
    <property type="match status" value="1"/>
</dbReference>
<dbReference type="CDD" id="cd17594">
    <property type="entry name" value="REC_OmpR_VirG"/>
    <property type="match status" value="1"/>
</dbReference>
<dbReference type="SMART" id="SM00448">
    <property type="entry name" value="REC"/>
    <property type="match status" value="1"/>
</dbReference>
<dbReference type="InterPro" id="IPR039420">
    <property type="entry name" value="WalR-like"/>
</dbReference>
<dbReference type="InterPro" id="IPR001867">
    <property type="entry name" value="OmpR/PhoB-type_DNA-bd"/>
</dbReference>
<feature type="domain" description="Response regulatory" evidence="8">
    <location>
        <begin position="3"/>
        <end position="117"/>
    </location>
</feature>
<evidence type="ECO:0000256" key="4">
    <source>
        <dbReference type="ARBA" id="ARBA00023125"/>
    </source>
</evidence>
<dbReference type="InterPro" id="IPR036388">
    <property type="entry name" value="WH-like_DNA-bd_sf"/>
</dbReference>
<dbReference type="EMBL" id="JBHMAA010000029">
    <property type="protein sequence ID" value="MFB9951892.1"/>
    <property type="molecule type" value="Genomic_DNA"/>
</dbReference>
<dbReference type="InterPro" id="IPR016032">
    <property type="entry name" value="Sig_transdc_resp-reg_C-effctor"/>
</dbReference>
<evidence type="ECO:0000256" key="6">
    <source>
        <dbReference type="PROSITE-ProRule" id="PRU00169"/>
    </source>
</evidence>
<dbReference type="CDD" id="cd00383">
    <property type="entry name" value="trans_reg_C"/>
    <property type="match status" value="1"/>
</dbReference>
<dbReference type="SMART" id="SM00862">
    <property type="entry name" value="Trans_reg_C"/>
    <property type="match status" value="1"/>
</dbReference>
<keyword evidence="11" id="KW-1185">Reference proteome</keyword>
<keyword evidence="2" id="KW-0902">Two-component regulatory system</keyword>
<organism evidence="10 11">
    <name type="scientific">Rhizobium puerariae</name>
    <dbReference type="NCBI Taxonomy" id="1585791"/>
    <lineage>
        <taxon>Bacteria</taxon>
        <taxon>Pseudomonadati</taxon>
        <taxon>Pseudomonadota</taxon>
        <taxon>Alphaproteobacteria</taxon>
        <taxon>Hyphomicrobiales</taxon>
        <taxon>Rhizobiaceae</taxon>
        <taxon>Rhizobium/Agrobacterium group</taxon>
        <taxon>Rhizobium</taxon>
    </lineage>
</organism>
<comment type="caution">
    <text evidence="10">The sequence shown here is derived from an EMBL/GenBank/DDBJ whole genome shotgun (WGS) entry which is preliminary data.</text>
</comment>
<dbReference type="Gene3D" id="3.40.50.2300">
    <property type="match status" value="1"/>
</dbReference>
<dbReference type="PANTHER" id="PTHR48111">
    <property type="entry name" value="REGULATOR OF RPOS"/>
    <property type="match status" value="1"/>
</dbReference>
<dbReference type="InterPro" id="IPR011006">
    <property type="entry name" value="CheY-like_superfamily"/>
</dbReference>
<dbReference type="Pfam" id="PF00072">
    <property type="entry name" value="Response_reg"/>
    <property type="match status" value="1"/>
</dbReference>